<feature type="transmembrane region" description="Helical" evidence="1">
    <location>
        <begin position="330"/>
        <end position="351"/>
    </location>
</feature>
<protein>
    <recommendedName>
        <fullName evidence="4">Glycosyltransferase RgtA/B/C/D-like domain-containing protein</fullName>
    </recommendedName>
</protein>
<dbReference type="EMBL" id="RQHW01000028">
    <property type="protein sequence ID" value="TGN19724.1"/>
    <property type="molecule type" value="Genomic_DNA"/>
</dbReference>
<dbReference type="NCBIfam" id="NF046093">
    <property type="entry name" value="AZOBR_p60025_fam"/>
    <property type="match status" value="1"/>
</dbReference>
<reference evidence="2" key="1">
    <citation type="journal article" date="2019" name="PLoS Negl. Trop. Dis.">
        <title>Revisiting the worldwide diversity of Leptospira species in the environment.</title>
        <authorList>
            <person name="Vincent A.T."/>
            <person name="Schiettekatte O."/>
            <person name="Bourhy P."/>
            <person name="Veyrier F.J."/>
            <person name="Picardeau M."/>
        </authorList>
    </citation>
    <scope>NUCLEOTIDE SEQUENCE [LARGE SCALE GENOMIC DNA]</scope>
    <source>
        <strain evidence="2">201300427</strain>
    </source>
</reference>
<gene>
    <name evidence="2" type="ORF">EHS15_08070</name>
</gene>
<evidence type="ECO:0000313" key="2">
    <source>
        <dbReference type="EMBL" id="TGN19724.1"/>
    </source>
</evidence>
<feature type="transmembrane region" description="Helical" evidence="1">
    <location>
        <begin position="12"/>
        <end position="34"/>
    </location>
</feature>
<sequence>MLLYEFFKNGRVKRYCFPISILIFLILEGLLIFAKISPYENKISSLIGIWEGFAEINPYLVDPGFVVFRSGGYDGQFFYFLAKSMFTDTNWDLILDSYFFRLHRIGMSFFLGILSHLFGFVNYPFIAILTLTFLFLFSVWALYRLLPEDKKILSLFYLFSPFTMNSNLLLVADGLFTSFLVIGIYFHFRKKPSYLISAFFLLLAVFTRELGAIALISLAAYHITNKNYRLSLYFLFPLAAFLCFLAWTRTISPNHLGTNPLGFTDMVDLPLFGFVKSFYDEGVFHLSGKEAVKLILFLQFFAVSLYCTHLTYKKVRNSSSLVSLIKDQEWILILPILASLGVILFAEQGYWRSFDNLSRMFTMILPLFLLLHSLKQNLFSRFFLGSGILLFLFLILRITWITSGKEYYLSP</sequence>
<feature type="transmembrane region" description="Helical" evidence="1">
    <location>
        <begin position="357"/>
        <end position="374"/>
    </location>
</feature>
<organism evidence="2 3">
    <name type="scientific">Leptospira idonii</name>
    <dbReference type="NCBI Taxonomy" id="1193500"/>
    <lineage>
        <taxon>Bacteria</taxon>
        <taxon>Pseudomonadati</taxon>
        <taxon>Spirochaetota</taxon>
        <taxon>Spirochaetia</taxon>
        <taxon>Leptospirales</taxon>
        <taxon>Leptospiraceae</taxon>
        <taxon>Leptospira</taxon>
    </lineage>
</organism>
<dbReference type="AlphaFoldDB" id="A0A4R9LZ78"/>
<evidence type="ECO:0000313" key="3">
    <source>
        <dbReference type="Proteomes" id="UP000298058"/>
    </source>
</evidence>
<feature type="transmembrane region" description="Helical" evidence="1">
    <location>
        <begin position="102"/>
        <end position="119"/>
    </location>
</feature>
<feature type="transmembrane region" description="Helical" evidence="1">
    <location>
        <begin position="167"/>
        <end position="188"/>
    </location>
</feature>
<feature type="transmembrane region" description="Helical" evidence="1">
    <location>
        <begin position="381"/>
        <end position="401"/>
    </location>
</feature>
<keyword evidence="1" id="KW-0472">Membrane</keyword>
<feature type="transmembrane region" description="Helical" evidence="1">
    <location>
        <begin position="230"/>
        <end position="247"/>
    </location>
</feature>
<proteinExistence type="predicted"/>
<keyword evidence="3" id="KW-1185">Reference proteome</keyword>
<keyword evidence="1" id="KW-1133">Transmembrane helix</keyword>
<evidence type="ECO:0008006" key="4">
    <source>
        <dbReference type="Google" id="ProtNLM"/>
    </source>
</evidence>
<dbReference type="OrthoDB" id="321643at2"/>
<feature type="transmembrane region" description="Helical" evidence="1">
    <location>
        <begin position="194"/>
        <end position="218"/>
    </location>
</feature>
<name>A0A4R9LZ78_9LEPT</name>
<dbReference type="Proteomes" id="UP000298058">
    <property type="component" value="Unassembled WGS sequence"/>
</dbReference>
<keyword evidence="1" id="KW-0812">Transmembrane</keyword>
<accession>A0A4R9LZ78</accession>
<feature type="transmembrane region" description="Helical" evidence="1">
    <location>
        <begin position="291"/>
        <end position="309"/>
    </location>
</feature>
<evidence type="ECO:0000256" key="1">
    <source>
        <dbReference type="SAM" id="Phobius"/>
    </source>
</evidence>
<dbReference type="InterPro" id="IPR058226">
    <property type="entry name" value="AZOBR_p60025-like"/>
</dbReference>
<feature type="transmembrane region" description="Helical" evidence="1">
    <location>
        <begin position="125"/>
        <end position="146"/>
    </location>
</feature>
<comment type="caution">
    <text evidence="2">The sequence shown here is derived from an EMBL/GenBank/DDBJ whole genome shotgun (WGS) entry which is preliminary data.</text>
</comment>